<evidence type="ECO:0000313" key="1">
    <source>
        <dbReference type="EMBL" id="CAB4724744.1"/>
    </source>
</evidence>
<evidence type="ECO:0000313" key="5">
    <source>
        <dbReference type="EMBL" id="CAB4913338.1"/>
    </source>
</evidence>
<evidence type="ECO:0000313" key="3">
    <source>
        <dbReference type="EMBL" id="CAB4814922.1"/>
    </source>
</evidence>
<evidence type="ECO:0000313" key="4">
    <source>
        <dbReference type="EMBL" id="CAB4870041.1"/>
    </source>
</evidence>
<sequence length="410" mass="45286">MTSDTAPAKPSVSFTITPGEFQLLATFMAPMQFNESTGASIWVTSHGGWREWLVTANGITTVVFSREDELGRYGIEQDESWAFPIPEHVLVTMGKFSMSLSDSSSDSSSGDMNVTLSDDWVTLTSNSYSMSVSQNPNAKCPPMIPHVESLLVANVDPTALWTMLSSARVWPTGGIANGMNTPMRTTCDFTRKQLVLQADWTVVDAGVHEYRMPAEFEKLPEGVELKPFNIPHSSILKLLRDPMAAEKFGPIKMHIAPEGVGHMKLSGENWAMYVPTIPNVQQWGHDLDEVVGDIPYVWEDCSRISLMFPELDNGIIELSALPNDSRFGKYKYRATYEILDDVIPSVELYRELNAINEGTAGCRIIVDGTRLVAVTDLTQDHYQQLSSYINAFSTSVSDLSPILSVISSAI</sequence>
<name>A0A6J6YZJ8_9ZZZZ</name>
<proteinExistence type="predicted"/>
<dbReference type="AlphaFoldDB" id="A0A6J6YZJ8"/>
<gene>
    <name evidence="1" type="ORF">UFOPK2658_01317</name>
    <name evidence="2" type="ORF">UFOPK2880_00848</name>
    <name evidence="3" type="ORF">UFOPK3004_01480</name>
    <name evidence="4" type="ORF">UFOPK3304_00945</name>
    <name evidence="5" type="ORF">UFOPK3494_01664</name>
</gene>
<dbReference type="EMBL" id="CAFAAL010000164">
    <property type="protein sequence ID" value="CAB4814922.1"/>
    <property type="molecule type" value="Genomic_DNA"/>
</dbReference>
<dbReference type="EMBL" id="CAFBLJ010000042">
    <property type="protein sequence ID" value="CAB4870041.1"/>
    <property type="molecule type" value="Genomic_DNA"/>
</dbReference>
<dbReference type="EMBL" id="CAEZYH010000063">
    <property type="protein sequence ID" value="CAB4724744.1"/>
    <property type="molecule type" value="Genomic_DNA"/>
</dbReference>
<dbReference type="EMBL" id="CAEZZP010000044">
    <property type="protein sequence ID" value="CAB4771537.1"/>
    <property type="molecule type" value="Genomic_DNA"/>
</dbReference>
<evidence type="ECO:0000313" key="2">
    <source>
        <dbReference type="EMBL" id="CAB4771537.1"/>
    </source>
</evidence>
<reference evidence="3" key="1">
    <citation type="submission" date="2020-05" db="EMBL/GenBank/DDBJ databases">
        <authorList>
            <person name="Chiriac C."/>
            <person name="Salcher M."/>
            <person name="Ghai R."/>
            <person name="Kavagutti S V."/>
        </authorList>
    </citation>
    <scope>NUCLEOTIDE SEQUENCE</scope>
</reference>
<dbReference type="EMBL" id="CAFBMF010000159">
    <property type="protein sequence ID" value="CAB4913338.1"/>
    <property type="molecule type" value="Genomic_DNA"/>
</dbReference>
<protein>
    <submittedName>
        <fullName evidence="3">Unannotated protein</fullName>
    </submittedName>
</protein>
<accession>A0A6J6YZJ8</accession>
<organism evidence="3">
    <name type="scientific">freshwater metagenome</name>
    <dbReference type="NCBI Taxonomy" id="449393"/>
    <lineage>
        <taxon>unclassified sequences</taxon>
        <taxon>metagenomes</taxon>
        <taxon>ecological metagenomes</taxon>
    </lineage>
</organism>